<name>A0A4R8LPM3_9BURK</name>
<organism evidence="1 2">
    <name type="scientific">Paraburkholderia rhizosphaerae</name>
    <dbReference type="NCBI Taxonomy" id="480658"/>
    <lineage>
        <taxon>Bacteria</taxon>
        <taxon>Pseudomonadati</taxon>
        <taxon>Pseudomonadota</taxon>
        <taxon>Betaproteobacteria</taxon>
        <taxon>Burkholderiales</taxon>
        <taxon>Burkholderiaceae</taxon>
        <taxon>Paraburkholderia</taxon>
    </lineage>
</organism>
<evidence type="ECO:0000313" key="1">
    <source>
        <dbReference type="EMBL" id="TDY48252.1"/>
    </source>
</evidence>
<dbReference type="RefSeq" id="WP_134192875.1">
    <property type="nucleotide sequence ID" value="NZ_JBHLUW010000061.1"/>
</dbReference>
<sequence length="148" mass="16375">MRNNALTDDAHALAERLKQTIYEFDRPVERLVRDIAPTTLLDIVNHTTPHQRLVEASPPLLPPAAALVAATARIWGRDLFHTESGRLLVRVLAIAGPVAAADKLLFQADTRSTCLPRLLTETAKAYRAVFGRYPESWLTETSGGRISH</sequence>
<dbReference type="AlphaFoldDB" id="A0A4R8LPM3"/>
<dbReference type="OrthoDB" id="9118701at2"/>
<dbReference type="EMBL" id="SORE01000011">
    <property type="protein sequence ID" value="TDY48252.1"/>
    <property type="molecule type" value="Genomic_DNA"/>
</dbReference>
<accession>A0A4R8LPM3</accession>
<comment type="caution">
    <text evidence="1">The sequence shown here is derived from an EMBL/GenBank/DDBJ whole genome shotgun (WGS) entry which is preliminary data.</text>
</comment>
<reference evidence="1 2" key="1">
    <citation type="submission" date="2019-03" db="EMBL/GenBank/DDBJ databases">
        <title>Genomic Encyclopedia of Type Strains, Phase III (KMG-III): the genomes of soil and plant-associated and newly described type strains.</title>
        <authorList>
            <person name="Whitman W."/>
        </authorList>
    </citation>
    <scope>NUCLEOTIDE SEQUENCE [LARGE SCALE GENOMIC DNA]</scope>
    <source>
        <strain evidence="1 2">LMG 29544</strain>
    </source>
</reference>
<keyword evidence="2" id="KW-1185">Reference proteome</keyword>
<gene>
    <name evidence="1" type="ORF">BX592_111187</name>
</gene>
<protein>
    <submittedName>
        <fullName evidence="1">Uncharacterized protein</fullName>
    </submittedName>
</protein>
<proteinExistence type="predicted"/>
<evidence type="ECO:0000313" key="2">
    <source>
        <dbReference type="Proteomes" id="UP000295509"/>
    </source>
</evidence>
<dbReference type="Proteomes" id="UP000295509">
    <property type="component" value="Unassembled WGS sequence"/>
</dbReference>